<keyword evidence="9" id="KW-0407">Ion channel</keyword>
<evidence type="ECO:0000256" key="1">
    <source>
        <dbReference type="ARBA" id="ARBA00004141"/>
    </source>
</evidence>
<keyword evidence="6" id="KW-0040">ANK repeat</keyword>
<dbReference type="GO" id="GO:0005216">
    <property type="term" value="F:monoatomic ion channel activity"/>
    <property type="evidence" value="ECO:0007669"/>
    <property type="project" value="InterPro"/>
</dbReference>
<gene>
    <name evidence="12" type="ORF">CHIRRI_LOCUS13297</name>
</gene>
<feature type="transmembrane region" description="Helical" evidence="10">
    <location>
        <begin position="1139"/>
        <end position="1160"/>
    </location>
</feature>
<evidence type="ECO:0000259" key="11">
    <source>
        <dbReference type="Pfam" id="PF00520"/>
    </source>
</evidence>
<reference evidence="12" key="1">
    <citation type="submission" date="2022-01" db="EMBL/GenBank/DDBJ databases">
        <authorList>
            <person name="King R."/>
        </authorList>
    </citation>
    <scope>NUCLEOTIDE SEQUENCE</scope>
</reference>
<keyword evidence="7" id="KW-0406">Ion transport</keyword>
<dbReference type="InterPro" id="IPR005821">
    <property type="entry name" value="Ion_trans_dom"/>
</dbReference>
<keyword evidence="5 10" id="KW-1133">Transmembrane helix</keyword>
<evidence type="ECO:0000256" key="3">
    <source>
        <dbReference type="ARBA" id="ARBA00022692"/>
    </source>
</evidence>
<reference evidence="12" key="2">
    <citation type="submission" date="2022-10" db="EMBL/GenBank/DDBJ databases">
        <authorList>
            <consortium name="ENA_rothamsted_submissions"/>
            <consortium name="culmorum"/>
            <person name="King R."/>
        </authorList>
    </citation>
    <scope>NUCLEOTIDE SEQUENCE</scope>
</reference>
<evidence type="ECO:0000256" key="9">
    <source>
        <dbReference type="ARBA" id="ARBA00023303"/>
    </source>
</evidence>
<organism evidence="12 13">
    <name type="scientific">Chironomus riparius</name>
    <dbReference type="NCBI Taxonomy" id="315576"/>
    <lineage>
        <taxon>Eukaryota</taxon>
        <taxon>Metazoa</taxon>
        <taxon>Ecdysozoa</taxon>
        <taxon>Arthropoda</taxon>
        <taxon>Hexapoda</taxon>
        <taxon>Insecta</taxon>
        <taxon>Pterygota</taxon>
        <taxon>Neoptera</taxon>
        <taxon>Endopterygota</taxon>
        <taxon>Diptera</taxon>
        <taxon>Nematocera</taxon>
        <taxon>Chironomoidea</taxon>
        <taxon>Chironomidae</taxon>
        <taxon>Chironominae</taxon>
        <taxon>Chironomus</taxon>
    </lineage>
</organism>
<feature type="domain" description="Ion transport" evidence="11">
    <location>
        <begin position="932"/>
        <end position="1173"/>
    </location>
</feature>
<dbReference type="InterPro" id="IPR052076">
    <property type="entry name" value="TRP_cation_channel"/>
</dbReference>
<dbReference type="PANTHER" id="PTHR47143">
    <property type="entry name" value="TRANSIENT RECEPTOR POTENTIAL CATION CHANNEL PROTEIN PAINLESS"/>
    <property type="match status" value="1"/>
</dbReference>
<feature type="transmembrane region" description="Helical" evidence="10">
    <location>
        <begin position="1019"/>
        <end position="1043"/>
    </location>
</feature>
<keyword evidence="8 10" id="KW-0472">Membrane</keyword>
<dbReference type="OrthoDB" id="7799462at2759"/>
<protein>
    <recommendedName>
        <fullName evidence="11">Ion transport domain-containing protein</fullName>
    </recommendedName>
</protein>
<dbReference type="PANTHER" id="PTHR47143:SF4">
    <property type="entry name" value="TRANSIENT RECEPTOR POTENTIAL CATION CHANNEL PROTEIN PAINLESS"/>
    <property type="match status" value="1"/>
</dbReference>
<keyword evidence="4" id="KW-0677">Repeat</keyword>
<keyword evidence="2" id="KW-0813">Transport</keyword>
<evidence type="ECO:0000256" key="4">
    <source>
        <dbReference type="ARBA" id="ARBA00022737"/>
    </source>
</evidence>
<comment type="subcellular location">
    <subcellularLocation>
        <location evidence="1">Membrane</location>
        <topology evidence="1">Multi-pass membrane protein</topology>
    </subcellularLocation>
</comment>
<dbReference type="EMBL" id="OU895880">
    <property type="protein sequence ID" value="CAG9810484.1"/>
    <property type="molecule type" value="Genomic_DNA"/>
</dbReference>
<evidence type="ECO:0000313" key="13">
    <source>
        <dbReference type="Proteomes" id="UP001153620"/>
    </source>
</evidence>
<accession>A0A9N9S6Z5</accession>
<evidence type="ECO:0000313" key="12">
    <source>
        <dbReference type="EMBL" id="CAG9810484.1"/>
    </source>
</evidence>
<evidence type="ECO:0000256" key="7">
    <source>
        <dbReference type="ARBA" id="ARBA00023065"/>
    </source>
</evidence>
<evidence type="ECO:0000256" key="10">
    <source>
        <dbReference type="SAM" id="Phobius"/>
    </source>
</evidence>
<feature type="transmembrane region" description="Helical" evidence="10">
    <location>
        <begin position="955"/>
        <end position="975"/>
    </location>
</feature>
<evidence type="ECO:0000256" key="2">
    <source>
        <dbReference type="ARBA" id="ARBA00022448"/>
    </source>
</evidence>
<evidence type="ECO:0000256" key="5">
    <source>
        <dbReference type="ARBA" id="ARBA00022989"/>
    </source>
</evidence>
<keyword evidence="3 10" id="KW-0812">Transmembrane</keyword>
<dbReference type="GO" id="GO:1902495">
    <property type="term" value="C:transmembrane transporter complex"/>
    <property type="evidence" value="ECO:0007669"/>
    <property type="project" value="TreeGrafter"/>
</dbReference>
<dbReference type="Proteomes" id="UP001153620">
    <property type="component" value="Chromosome 4"/>
</dbReference>
<feature type="transmembrane region" description="Helical" evidence="10">
    <location>
        <begin position="1055"/>
        <end position="1078"/>
    </location>
</feature>
<sequence length="1299" mass="155981">MRTNNPQSTSVTSISSSYENNETFNSRLINEYHRNPFRCSFNCRKIKLYSITECNLARFFPILTANEDRSAEISFVLKKFKLWSDENFWHRTEIQQAMRFYSKAHERFRECKLKNFFSILMHDWFEASQSRGPHFLKLKFDIFAKSSNINLFQKLYEIINDESLYPYHHVCLMIIYHYMYEVEKLEGEWSEEFQINRLGSIDDILNFKVRNFDYQIEILKILVVHWNVDYWRITFHLTSSNDKKNLYENYKIAILNIFAHKFHENLSQIKTIYTWPRNFKLECDKFFFRLAFSLKEMLPKKFESEFERYVKFYQDGYGEYWKVAIKADVHLLLRIADGLELYKTVEFMFKQCPFIALNWNILMSYEDVGEFYEVMNEPTREADRRKMLIIRREFKKIDEALSQNIKTIQQDNEIFASAESLSKSPSRRSFYYEDERFLSNSQSFDEYETADSTEVDIELRNFESLNRCELKIRENLNIASKMKTKILKKYFRNIRNDRKLMFGRRSAFELSFFEELLLTSRGSSFVNFAWSEFKLWKIPELLTLKNPLGRHLLEYVIDSKDDLNLMTFLLPQVNHKAEFTRHKNYMKIQNNLYDEVTGKTLLEFYLEVAMDDRSSEFDQDDYQVLLCRHVIHLLEEIGTINKVQKDSLIDRLIDLAEDDNFYEKIVRPDSDFKIPSKNDRRKEKFHIDDLLGRMIVYWKPNQDEKIKNNFYPIYKRRLIRISPFFELLFNIVEHRSKSFKNSFRSKIHKLEQMYDRRYADIANSEYHTSSFTFVLLLAAIQTNQRNVIDFIFDQDIFETIKFDFPSNMKISEIHYYTALMLLKHGHELGKDVIPEEWITPAVLYEYFDSQIRYFNQDLIEINCCGMLHSETRKTVVKCANDLTEKMMLWDDDRTLEYILNHKAISGIITHPVISTFIELKYAKHKMIFRMNFWFFVILFVLPFSLFIFYDRDEISWKLYGVCIAAIVTFVAKEIFQFQIARSPHAYLKDLTNKIDIPLVILSVVLLTSFAFNWDAEIQALLEVLFIFFMTWDAMTMLPIEAVARTLNIIKKVIMTFVRVFCSFALIILAFAFSFRILFGSDELERSVKARNMTLNEEDPPIVIEREPNMKNFEGFYTTFIKVLVMMAGEYAIEPSTLRWYQLILFGIFVVFSFILFNLLLGMSIEDIQNLREDALQRDLERKARKFIETNDKFEEIYAERTFTKSPKISLSNRFVYKLTKFFLSEYIFLHNFHKLYVNIRTREVTVIVNAKHEKIMKRRIMCLSRRFYLNNEIYDKIEDIISLRDQENCLNIIKRSQHY</sequence>
<name>A0A9N9S6Z5_9DIPT</name>
<keyword evidence="13" id="KW-1185">Reference proteome</keyword>
<dbReference type="Pfam" id="PF00520">
    <property type="entry name" value="Ion_trans"/>
    <property type="match status" value="1"/>
</dbReference>
<evidence type="ECO:0000256" key="8">
    <source>
        <dbReference type="ARBA" id="ARBA00023136"/>
    </source>
</evidence>
<feature type="transmembrane region" description="Helical" evidence="10">
    <location>
        <begin position="930"/>
        <end position="949"/>
    </location>
</feature>
<evidence type="ECO:0000256" key="6">
    <source>
        <dbReference type="ARBA" id="ARBA00023043"/>
    </source>
</evidence>
<proteinExistence type="predicted"/>